<name>A0ABY8QK00_9RHOB</name>
<sequence>MTRQALSFVYAQALLVAAGLGTGYDALSPGFAARSADGPFYCCDLMSSGGYDDAFMMLFFFLALPALLRLARFSRAITRLETVLFIATIGAALAALGLASMDCANPLYTAFGIPDLVLATALVAAAFSVPLHLTLRR</sequence>
<reference evidence="2 3" key="1">
    <citation type="submission" date="2023-05" db="EMBL/GenBank/DDBJ databases">
        <title>YMD87, complete Genome.</title>
        <authorList>
            <person name="Zhang J."/>
            <person name="Xu X."/>
        </authorList>
    </citation>
    <scope>NUCLEOTIDE SEQUENCE [LARGE SCALE GENOMIC DNA]</scope>
    <source>
        <strain evidence="2 3">YMD87</strain>
    </source>
</reference>
<dbReference type="RefSeq" id="WP_282301587.1">
    <property type="nucleotide sequence ID" value="NZ_CP124616.1"/>
</dbReference>
<feature type="transmembrane region" description="Helical" evidence="1">
    <location>
        <begin position="107"/>
        <end position="131"/>
    </location>
</feature>
<evidence type="ECO:0000313" key="2">
    <source>
        <dbReference type="EMBL" id="WGW04950.1"/>
    </source>
</evidence>
<proteinExistence type="predicted"/>
<dbReference type="Proteomes" id="UP001241605">
    <property type="component" value="Chromosome"/>
</dbReference>
<keyword evidence="3" id="KW-1185">Reference proteome</keyword>
<feature type="transmembrane region" description="Helical" evidence="1">
    <location>
        <begin position="54"/>
        <end position="71"/>
    </location>
</feature>
<keyword evidence="1" id="KW-1133">Transmembrane helix</keyword>
<evidence type="ECO:0000256" key="1">
    <source>
        <dbReference type="SAM" id="Phobius"/>
    </source>
</evidence>
<dbReference type="EMBL" id="CP124616">
    <property type="protein sequence ID" value="WGW04950.1"/>
    <property type="molecule type" value="Genomic_DNA"/>
</dbReference>
<accession>A0ABY8QK00</accession>
<evidence type="ECO:0000313" key="3">
    <source>
        <dbReference type="Proteomes" id="UP001241605"/>
    </source>
</evidence>
<organism evidence="2 3">
    <name type="scientific">Tropicibacter oceani</name>
    <dbReference type="NCBI Taxonomy" id="3058420"/>
    <lineage>
        <taxon>Bacteria</taxon>
        <taxon>Pseudomonadati</taxon>
        <taxon>Pseudomonadota</taxon>
        <taxon>Alphaproteobacteria</taxon>
        <taxon>Rhodobacterales</taxon>
        <taxon>Roseobacteraceae</taxon>
        <taxon>Tropicibacter</taxon>
    </lineage>
</organism>
<keyword evidence="1" id="KW-0472">Membrane</keyword>
<protein>
    <submittedName>
        <fullName evidence="2">Uncharacterized protein</fullName>
    </submittedName>
</protein>
<feature type="transmembrane region" description="Helical" evidence="1">
    <location>
        <begin position="83"/>
        <end position="101"/>
    </location>
</feature>
<keyword evidence="1" id="KW-0812">Transmembrane</keyword>
<gene>
    <name evidence="2" type="ORF">QF118_05220</name>
</gene>